<protein>
    <submittedName>
        <fullName evidence="5">Mammalian cell entry protein</fullName>
    </submittedName>
</protein>
<proteinExistence type="predicted"/>
<dbReference type="GO" id="GO:0005576">
    <property type="term" value="C:extracellular region"/>
    <property type="evidence" value="ECO:0007669"/>
    <property type="project" value="TreeGrafter"/>
</dbReference>
<evidence type="ECO:0000313" key="4">
    <source>
        <dbReference type="EMBL" id="ORU99096.1"/>
    </source>
</evidence>
<accession>A0A1X1R4L1</accession>
<dbReference type="InterPro" id="IPR052336">
    <property type="entry name" value="MlaD_Phospholipid_Transporter"/>
</dbReference>
<evidence type="ECO:0000259" key="2">
    <source>
        <dbReference type="Pfam" id="PF02470"/>
    </source>
</evidence>
<dbReference type="InterPro" id="IPR003399">
    <property type="entry name" value="Mce/MlaD"/>
</dbReference>
<dbReference type="AlphaFoldDB" id="A0A1X1R4L1"/>
<evidence type="ECO:0000259" key="3">
    <source>
        <dbReference type="Pfam" id="PF11887"/>
    </source>
</evidence>
<reference evidence="5 6" key="1">
    <citation type="submission" date="2016-01" db="EMBL/GenBank/DDBJ databases">
        <title>The new phylogeny of the genus Mycobacterium.</title>
        <authorList>
            <person name="Tarcisio F."/>
            <person name="Conor M."/>
            <person name="Antonella G."/>
            <person name="Elisabetta G."/>
            <person name="Giulia F.S."/>
            <person name="Sara T."/>
            <person name="Anna F."/>
            <person name="Clotilde B."/>
            <person name="Roberto B."/>
            <person name="Veronica D.S."/>
            <person name="Fabio R."/>
            <person name="Monica P."/>
            <person name="Olivier J."/>
            <person name="Enrico T."/>
            <person name="Nicola S."/>
        </authorList>
    </citation>
    <scope>NUCLEOTIDE SEQUENCE [LARGE SCALE GENOMIC DNA]</scope>
    <source>
        <strain evidence="5 6">DSM 44277</strain>
    </source>
</reference>
<dbReference type="Pfam" id="PF11887">
    <property type="entry name" value="Mce4_CUP1"/>
    <property type="match status" value="1"/>
</dbReference>
<dbReference type="RefSeq" id="WP_085181007.1">
    <property type="nucleotide sequence ID" value="NZ_JACKSV010000124.1"/>
</dbReference>
<dbReference type="NCBIfam" id="TIGR00996">
    <property type="entry name" value="Mtu_fam_mce"/>
    <property type="match status" value="1"/>
</dbReference>
<evidence type="ECO:0000313" key="5">
    <source>
        <dbReference type="EMBL" id="ORU99098.1"/>
    </source>
</evidence>
<name>A0A1X1R4L1_MYCBE</name>
<evidence type="ECO:0000313" key="6">
    <source>
        <dbReference type="Proteomes" id="UP000193990"/>
    </source>
</evidence>
<evidence type="ECO:0000256" key="1">
    <source>
        <dbReference type="SAM" id="MobiDB-lite"/>
    </source>
</evidence>
<dbReference type="PANTHER" id="PTHR33371">
    <property type="entry name" value="INTERMEMBRANE PHOSPHOLIPID TRANSPORT SYSTEM BINDING PROTEIN MLAD-RELATED"/>
    <property type="match status" value="1"/>
</dbReference>
<dbReference type="PANTHER" id="PTHR33371:SF16">
    <property type="entry name" value="MCE-FAMILY PROTEIN MCE3F"/>
    <property type="match status" value="1"/>
</dbReference>
<dbReference type="EMBL" id="LQOK01000028">
    <property type="protein sequence ID" value="ORU99098.1"/>
    <property type="molecule type" value="Genomic_DNA"/>
</dbReference>
<keyword evidence="6" id="KW-1185">Reference proteome</keyword>
<dbReference type="InterPro" id="IPR005693">
    <property type="entry name" value="Mce"/>
</dbReference>
<organism evidence="5 6">
    <name type="scientific">Mycobacterium bohemicum</name>
    <dbReference type="NCBI Taxonomy" id="56425"/>
    <lineage>
        <taxon>Bacteria</taxon>
        <taxon>Bacillati</taxon>
        <taxon>Actinomycetota</taxon>
        <taxon>Actinomycetes</taxon>
        <taxon>Mycobacteriales</taxon>
        <taxon>Mycobacteriaceae</taxon>
        <taxon>Mycobacterium</taxon>
    </lineage>
</organism>
<dbReference type="Pfam" id="PF02470">
    <property type="entry name" value="MlaD"/>
    <property type="match status" value="1"/>
</dbReference>
<feature type="domain" description="Mammalian cell entry C-terminal" evidence="3">
    <location>
        <begin position="122"/>
        <end position="291"/>
    </location>
</feature>
<dbReference type="InterPro" id="IPR024516">
    <property type="entry name" value="Mce_C"/>
</dbReference>
<feature type="region of interest" description="Disordered" evidence="1">
    <location>
        <begin position="433"/>
        <end position="516"/>
    </location>
</feature>
<dbReference type="Proteomes" id="UP000193990">
    <property type="component" value="Unassembled WGS sequence"/>
</dbReference>
<gene>
    <name evidence="4" type="ORF">AWB93_11700</name>
    <name evidence="5" type="ORF">AWB93_11715</name>
</gene>
<dbReference type="EMBL" id="LQOK01000028">
    <property type="protein sequence ID" value="ORU99096.1"/>
    <property type="molecule type" value="Genomic_DNA"/>
</dbReference>
<feature type="domain" description="Mce/MlaD" evidence="2">
    <location>
        <begin position="39"/>
        <end position="112"/>
    </location>
</feature>
<feature type="compositionally biased region" description="Polar residues" evidence="1">
    <location>
        <begin position="454"/>
        <end position="466"/>
    </location>
</feature>
<dbReference type="STRING" id="56425.AWB93_11700"/>
<comment type="caution">
    <text evidence="5">The sequence shown here is derived from an EMBL/GenBank/DDBJ whole genome shotgun (WGS) entry which is preliminary data.</text>
</comment>
<sequence>MLTPFIKRQLILFTILSGITAVVLGGYYLRLPAAAGIGQYKLHANLPASGGLYETANVTYRGQTIGKVTDVEPTERGARVTMSISDRYRIPIDASANVHSVSAVGEQYLDLVSTGNPGKYYSEGQTITKGTVPTDIGPALDAANRALAALPKDKIASLLDETAQAVGGLGPALQRLVDATQAIAGDFKTNIGDVNDIIANSGPLIDSQVESSDSIARWSRNLDTLAAQSAENDQHVRSILTQAAPTADQVNAVFGDVRESLPQTLANLEIVLDMLKRYHKGVEQLLVAYPQGASEGQTVTTPFPGYASLGTHLTINQPPPCLTGFLPAPQWRSPADTSLAPMPSGTYCKIPQDTPANDVRGARNLPCVDVPGKRAATPRECRDSKPYVPLGTNPWYGDPNQILTCPAPAARCDQPIKPGQVIPAPSVDNGMNPAPSDRVAGTPPPVSDVLQRPGSGTVQCNGQQPNPCVYSPAGPPAAVYSPQSGELVGPDGVKYSVENSSKTGDDGWKDMLAPAG</sequence>